<feature type="region of interest" description="Disordered" evidence="1">
    <location>
        <begin position="176"/>
        <end position="197"/>
    </location>
</feature>
<feature type="region of interest" description="Disordered" evidence="1">
    <location>
        <begin position="1"/>
        <end position="33"/>
    </location>
</feature>
<keyword evidence="4" id="KW-1185">Reference proteome</keyword>
<dbReference type="RefSeq" id="WP_376853092.1">
    <property type="nucleotide sequence ID" value="NZ_JBHRYC010000026.1"/>
</dbReference>
<evidence type="ECO:0000313" key="3">
    <source>
        <dbReference type="EMBL" id="MFC3637123.1"/>
    </source>
</evidence>
<keyword evidence="2" id="KW-0472">Membrane</keyword>
<evidence type="ECO:0000256" key="2">
    <source>
        <dbReference type="SAM" id="Phobius"/>
    </source>
</evidence>
<reference evidence="4" key="1">
    <citation type="journal article" date="2019" name="Int. J. Syst. Evol. Microbiol.">
        <title>The Global Catalogue of Microorganisms (GCM) 10K type strain sequencing project: providing services to taxonomists for standard genome sequencing and annotation.</title>
        <authorList>
            <consortium name="The Broad Institute Genomics Platform"/>
            <consortium name="The Broad Institute Genome Sequencing Center for Infectious Disease"/>
            <person name="Wu L."/>
            <person name="Ma J."/>
        </authorList>
    </citation>
    <scope>NUCLEOTIDE SEQUENCE [LARGE SCALE GENOMIC DNA]</scope>
    <source>
        <strain evidence="4">KCTC 42282</strain>
    </source>
</reference>
<evidence type="ECO:0000313" key="4">
    <source>
        <dbReference type="Proteomes" id="UP001595704"/>
    </source>
</evidence>
<dbReference type="PANTHER" id="PTHR30441:SF4">
    <property type="entry name" value="PROTEIN ASMA"/>
    <property type="match status" value="1"/>
</dbReference>
<comment type="caution">
    <text evidence="3">The sequence shown here is derived from an EMBL/GenBank/DDBJ whole genome shotgun (WGS) entry which is preliminary data.</text>
</comment>
<organism evidence="3 4">
    <name type="scientific">Camelimonas fluminis</name>
    <dbReference type="NCBI Taxonomy" id="1576911"/>
    <lineage>
        <taxon>Bacteria</taxon>
        <taxon>Pseudomonadati</taxon>
        <taxon>Pseudomonadota</taxon>
        <taxon>Alphaproteobacteria</taxon>
        <taxon>Hyphomicrobiales</taxon>
        <taxon>Chelatococcaceae</taxon>
        <taxon>Camelimonas</taxon>
    </lineage>
</organism>
<dbReference type="PANTHER" id="PTHR30441">
    <property type="entry name" value="DUF748 DOMAIN-CONTAINING PROTEIN"/>
    <property type="match status" value="1"/>
</dbReference>
<proteinExistence type="predicted"/>
<keyword evidence="2" id="KW-1133">Transmembrane helix</keyword>
<feature type="transmembrane region" description="Helical" evidence="2">
    <location>
        <begin position="43"/>
        <end position="68"/>
    </location>
</feature>
<sequence>MTPPTRFKLRRKKGEASARQPEDRARNAARGGRRSLARRSARVAGLFVALSLGFVALLAGVLAVRLAIGPIAIEGLSQRVATAMNRHIGNGWEARIGAAAINHAGFNPALTLQGVAIFAPDGQRAIAAPEATVAVDPWSLVWGQFRPRSIEFRGLALRLEMGPDGQISFQAGAESDPAIAAPPKTGTADASTTPQPPRQLTGAIARGVASAIELLTQSDGLLGGVDEASISNARVILVGADGSERFQFSDAELSFSRPKDTLRNFSFELTGGKGRWRLDGAVSGRGGEKRVANVTFRDVPVSDLQAFSHREKAVWTDMPLSGSITGAVRPDGALVDLVAKVRGAPAVIHTDDPDMPQFTMSAVELETSWRSDEQKFDIHRLHAAWDGYHVTASGGLERGEGEDPWRLQLSSTDALAAPFGPGDAPLPINRVTARLAGVSDGGARIDQFDVETGKGVVSVTGQLGGAATGDGVSLAIVGKDAETRAALAMWPSFSARAVRDYMGRTFTSGRVDSFDVRVRMTRDDILKARQRMPMRADELAVDVSMSDAVWRASPDTPPVHASATAAVTGVEARIAVKDARMTPADGPALPISGGQVVIHSAQRPAPSADVAFRVNGDLPTLMRVMASAGLGAAPIDPAKITGQAQLSVGLTIPLKPATETVEIQPQISGSLSNVTIAQVMGEHSLEAGAFQVLVDQAQSQLKGEGRIASVPVNLDLRQPRTSRSGGEIRVAATLDDAARARFNVNPGSGFSGPVTVHATLPLEDVDGGQDAAKTAGQRVEVDLTRARIAGLLPGWSKPAGKPGRISFLLETQRAAWRLSDLALDAGNVSASKGMLELDAKGAFQRLRFAGFRMSPTDNMRVDVERVDDVYKVTVRGQLIDARPMLRTIITDDGGRSGQASGGANAPKIDLDLSSAILAGFNDESLTNATLKLTSRNGQVRQAAMDGRFGQASASLRLSPQADMMEKLEVRSSNAGALLRFADLYKRMYGGDLVISAQLGRKGQSGSIDVARFTLRDEPALGRIVAAQPAGGSKRINVSEVAFQRLQGSFDRRAGRVQLRDGIIWGPQVGIKLDGTVDFARDRTDLTGTFIPAYALNNAFARIPLVGPLIGGGANEGLFAVSFRITGPASAPTLTVNPLTAVAPGIFRKFLEVFTPDGSGRTQAEPPTPPGRIP</sequence>
<feature type="compositionally biased region" description="Basic and acidic residues" evidence="1">
    <location>
        <begin position="14"/>
        <end position="26"/>
    </location>
</feature>
<name>A0ABV7UFL2_9HYPH</name>
<dbReference type="InterPro" id="IPR052894">
    <property type="entry name" value="AsmA-related"/>
</dbReference>
<gene>
    <name evidence="3" type="ORF">ACFONL_06960</name>
</gene>
<protein>
    <submittedName>
        <fullName evidence="3">AsmA-like C-terminal region-containing protein</fullName>
    </submittedName>
</protein>
<dbReference type="EMBL" id="JBHRYC010000026">
    <property type="protein sequence ID" value="MFC3637123.1"/>
    <property type="molecule type" value="Genomic_DNA"/>
</dbReference>
<accession>A0ABV7UFL2</accession>
<evidence type="ECO:0000256" key="1">
    <source>
        <dbReference type="SAM" id="MobiDB-lite"/>
    </source>
</evidence>
<keyword evidence="2" id="KW-0812">Transmembrane</keyword>
<dbReference type="Proteomes" id="UP001595704">
    <property type="component" value="Unassembled WGS sequence"/>
</dbReference>